<dbReference type="RefSeq" id="XP_037196778.1">
    <property type="nucleotide sequence ID" value="XM_037332624.1"/>
</dbReference>
<evidence type="ECO:0000313" key="2">
    <source>
        <dbReference type="EMBL" id="KAF5877832.1"/>
    </source>
</evidence>
<dbReference type="EMBL" id="JABFCT010000003">
    <property type="protein sequence ID" value="KAF5877832.1"/>
    <property type="molecule type" value="Genomic_DNA"/>
</dbReference>
<name>A0A8H6EMM6_9HELO</name>
<reference evidence="2 3" key="1">
    <citation type="journal article" date="2020" name="Phytopathology">
        <title>A high-quality genome resource of Botrytis fragariae, a new and rapidly spreading fungal pathogen causing strawberry gray mold in the U.S.A.</title>
        <authorList>
            <person name="Wu Y."/>
            <person name="Saski C.A."/>
            <person name="Schnabel G."/>
            <person name="Xiao S."/>
            <person name="Hu M."/>
        </authorList>
    </citation>
    <scope>NUCLEOTIDE SEQUENCE [LARGE SCALE GENOMIC DNA]</scope>
    <source>
        <strain evidence="2 3">BVB16</strain>
    </source>
</reference>
<dbReference type="PANTHER" id="PTHR24148:SF77">
    <property type="entry name" value="HETEROKARYON INCOMPATIBILITY DOMAIN-CONTAINING PROTEIN"/>
    <property type="match status" value="1"/>
</dbReference>
<protein>
    <submittedName>
        <fullName evidence="2">Putative heterokaryon incompatibility protein</fullName>
    </submittedName>
</protein>
<dbReference type="InterPro" id="IPR010730">
    <property type="entry name" value="HET"/>
</dbReference>
<proteinExistence type="predicted"/>
<dbReference type="Pfam" id="PF26639">
    <property type="entry name" value="Het-6_barrel"/>
    <property type="match status" value="1"/>
</dbReference>
<feature type="domain" description="Heterokaryon incompatibility" evidence="1">
    <location>
        <begin position="49"/>
        <end position="203"/>
    </location>
</feature>
<dbReference type="InterPro" id="IPR052895">
    <property type="entry name" value="HetReg/Transcr_Mod"/>
</dbReference>
<dbReference type="PANTHER" id="PTHR24148">
    <property type="entry name" value="ANKYRIN REPEAT DOMAIN-CONTAINING PROTEIN 39 HOMOLOG-RELATED"/>
    <property type="match status" value="1"/>
</dbReference>
<dbReference type="Pfam" id="PF06985">
    <property type="entry name" value="HET"/>
    <property type="match status" value="1"/>
</dbReference>
<dbReference type="GeneID" id="59256316"/>
<comment type="caution">
    <text evidence="2">The sequence shown here is derived from an EMBL/GenBank/DDBJ whole genome shotgun (WGS) entry which is preliminary data.</text>
</comment>
<organism evidence="2 3">
    <name type="scientific">Botrytis fragariae</name>
    <dbReference type="NCBI Taxonomy" id="1964551"/>
    <lineage>
        <taxon>Eukaryota</taxon>
        <taxon>Fungi</taxon>
        <taxon>Dikarya</taxon>
        <taxon>Ascomycota</taxon>
        <taxon>Pezizomycotina</taxon>
        <taxon>Leotiomycetes</taxon>
        <taxon>Helotiales</taxon>
        <taxon>Sclerotiniaceae</taxon>
        <taxon>Botrytis</taxon>
    </lineage>
</organism>
<dbReference type="Proteomes" id="UP000531561">
    <property type="component" value="Unassembled WGS sequence"/>
</dbReference>
<dbReference type="AlphaFoldDB" id="A0A8H6EMM6"/>
<keyword evidence="3" id="KW-1185">Reference proteome</keyword>
<gene>
    <name evidence="2" type="ORF">Bfra_002202ia</name>
</gene>
<sequence length="529" mass="59820">MVTLSSHIYTTISRDEVRLLKLLPDVSGADNAAVKCDTYVVSLSTRPKYEALSYVWGDRATEKNTIRISGTEFEVTKNLHNALRNLRLRDSVRTLWIDQICINQDDPDEKSWQVQMMLDIYRLSFRCLAWMGEIRDDIDLTDAKAGVEFCEYMAILSEVEDAKAVPVPTFFASLDHFKRAMRALKSISNSENLWWTRIWTVQEAVLPPNLCLVWGPLHLEWNVLSRASENWIEGTKPASIHLVLSKTNLEFLDDLMCQVVDVATHYASNTIDLISCESDLRPLAMELRISEDPTPGIPRWALDLKACPSNSEGYYPLHGYPHYNAASDRPMDRELLLSTATKTKMVLSLKGILVDTIKFVEGPQYAPSREISNENLVKTLSSWAVLANCSAGINQQQAFGRMLIGDFVRNDQDWVLSRASSSDAHDAFLFATSGESPPNAARQTIWRMVKDAAFFITEKDAIGLGNRETKPGDEVWIFYGGKMPFTIKKRPDNPVEYDFIGRCYVDGIMFGEAFEDGNRTLHEQVVGLH</sequence>
<evidence type="ECO:0000313" key="3">
    <source>
        <dbReference type="Proteomes" id="UP000531561"/>
    </source>
</evidence>
<evidence type="ECO:0000259" key="1">
    <source>
        <dbReference type="Pfam" id="PF06985"/>
    </source>
</evidence>
<dbReference type="OrthoDB" id="3553147at2759"/>
<accession>A0A8H6EMM6</accession>